<sequence length="180" mass="20377">MWYLLRTYSASIEQTCIPSRMRCLNMTFCDLNAAGDSSAVLQAIRSADSKHRFYETQCVDLEGELDKSAEALANAALVAASSADDLYAVAILQREALLAVESAREDLEDLCKESYRLDDKITLVQKRIWNIRVLRGNSQSNVTRSRKRRFSDDREQSEKLLLGNESTERPARRQRTALAP</sequence>
<dbReference type="Proteomes" id="UP000298030">
    <property type="component" value="Unassembled WGS sequence"/>
</dbReference>
<evidence type="ECO:0000313" key="2">
    <source>
        <dbReference type="EMBL" id="TEB21185.1"/>
    </source>
</evidence>
<accession>A0A4Y7SH77</accession>
<feature type="region of interest" description="Disordered" evidence="1">
    <location>
        <begin position="142"/>
        <end position="180"/>
    </location>
</feature>
<name>A0A4Y7SH77_COPMI</name>
<gene>
    <name evidence="2" type="ORF">FA13DRAFT_1717157</name>
</gene>
<proteinExistence type="predicted"/>
<comment type="caution">
    <text evidence="2">The sequence shown here is derived from an EMBL/GenBank/DDBJ whole genome shotgun (WGS) entry which is preliminary data.</text>
</comment>
<protein>
    <submittedName>
        <fullName evidence="2">Uncharacterized protein</fullName>
    </submittedName>
</protein>
<reference evidence="2 3" key="1">
    <citation type="journal article" date="2019" name="Nat. Ecol. Evol.">
        <title>Megaphylogeny resolves global patterns of mushroom evolution.</title>
        <authorList>
            <person name="Varga T."/>
            <person name="Krizsan K."/>
            <person name="Foldi C."/>
            <person name="Dima B."/>
            <person name="Sanchez-Garcia M."/>
            <person name="Sanchez-Ramirez S."/>
            <person name="Szollosi G.J."/>
            <person name="Szarkandi J.G."/>
            <person name="Papp V."/>
            <person name="Albert L."/>
            <person name="Andreopoulos W."/>
            <person name="Angelini C."/>
            <person name="Antonin V."/>
            <person name="Barry K.W."/>
            <person name="Bougher N.L."/>
            <person name="Buchanan P."/>
            <person name="Buyck B."/>
            <person name="Bense V."/>
            <person name="Catcheside P."/>
            <person name="Chovatia M."/>
            <person name="Cooper J."/>
            <person name="Damon W."/>
            <person name="Desjardin D."/>
            <person name="Finy P."/>
            <person name="Geml J."/>
            <person name="Haridas S."/>
            <person name="Hughes K."/>
            <person name="Justo A."/>
            <person name="Karasinski D."/>
            <person name="Kautmanova I."/>
            <person name="Kiss B."/>
            <person name="Kocsube S."/>
            <person name="Kotiranta H."/>
            <person name="LaButti K.M."/>
            <person name="Lechner B.E."/>
            <person name="Liimatainen K."/>
            <person name="Lipzen A."/>
            <person name="Lukacs Z."/>
            <person name="Mihaltcheva S."/>
            <person name="Morgado L.N."/>
            <person name="Niskanen T."/>
            <person name="Noordeloos M.E."/>
            <person name="Ohm R.A."/>
            <person name="Ortiz-Santana B."/>
            <person name="Ovrebo C."/>
            <person name="Racz N."/>
            <person name="Riley R."/>
            <person name="Savchenko A."/>
            <person name="Shiryaev A."/>
            <person name="Soop K."/>
            <person name="Spirin V."/>
            <person name="Szebenyi C."/>
            <person name="Tomsovsky M."/>
            <person name="Tulloss R.E."/>
            <person name="Uehling J."/>
            <person name="Grigoriev I.V."/>
            <person name="Vagvolgyi C."/>
            <person name="Papp T."/>
            <person name="Martin F.M."/>
            <person name="Miettinen O."/>
            <person name="Hibbett D.S."/>
            <person name="Nagy L.G."/>
        </authorList>
    </citation>
    <scope>NUCLEOTIDE SEQUENCE [LARGE SCALE GENOMIC DNA]</scope>
    <source>
        <strain evidence="2 3">FP101781</strain>
    </source>
</reference>
<dbReference type="EMBL" id="QPFP01000118">
    <property type="protein sequence ID" value="TEB21185.1"/>
    <property type="molecule type" value="Genomic_DNA"/>
</dbReference>
<evidence type="ECO:0000313" key="3">
    <source>
        <dbReference type="Proteomes" id="UP000298030"/>
    </source>
</evidence>
<evidence type="ECO:0000256" key="1">
    <source>
        <dbReference type="SAM" id="MobiDB-lite"/>
    </source>
</evidence>
<dbReference type="AlphaFoldDB" id="A0A4Y7SH77"/>
<keyword evidence="3" id="KW-1185">Reference proteome</keyword>
<organism evidence="2 3">
    <name type="scientific">Coprinellus micaceus</name>
    <name type="common">Glistening ink-cap mushroom</name>
    <name type="synonym">Coprinus micaceus</name>
    <dbReference type="NCBI Taxonomy" id="71717"/>
    <lineage>
        <taxon>Eukaryota</taxon>
        <taxon>Fungi</taxon>
        <taxon>Dikarya</taxon>
        <taxon>Basidiomycota</taxon>
        <taxon>Agaricomycotina</taxon>
        <taxon>Agaricomycetes</taxon>
        <taxon>Agaricomycetidae</taxon>
        <taxon>Agaricales</taxon>
        <taxon>Agaricineae</taxon>
        <taxon>Psathyrellaceae</taxon>
        <taxon>Coprinellus</taxon>
    </lineage>
</organism>